<dbReference type="Proteomes" id="UP000198460">
    <property type="component" value="Unassembled WGS sequence"/>
</dbReference>
<name>A0A238H4E9_9BURK</name>
<accession>A0A238H4E9</accession>
<protein>
    <submittedName>
        <fullName evidence="1">Uncharacterized protein</fullName>
    </submittedName>
</protein>
<reference evidence="1 2" key="1">
    <citation type="submission" date="2017-04" db="EMBL/GenBank/DDBJ databases">
        <authorList>
            <person name="Afonso C.L."/>
            <person name="Miller P.J."/>
            <person name="Scott M.A."/>
            <person name="Spackman E."/>
            <person name="Goraichik I."/>
            <person name="Dimitrov K.M."/>
            <person name="Suarez D.L."/>
            <person name="Swayne D.E."/>
        </authorList>
    </citation>
    <scope>NUCLEOTIDE SEQUENCE [LARGE SCALE GENOMIC DNA]</scope>
    <source>
        <strain evidence="1">LMG 28154</strain>
    </source>
</reference>
<dbReference type="AlphaFoldDB" id="A0A238H4E9"/>
<proteinExistence type="predicted"/>
<organism evidence="1 2">
    <name type="scientific">Burkholderia singularis</name>
    <dbReference type="NCBI Taxonomy" id="1503053"/>
    <lineage>
        <taxon>Bacteria</taxon>
        <taxon>Pseudomonadati</taxon>
        <taxon>Pseudomonadota</taxon>
        <taxon>Betaproteobacteria</taxon>
        <taxon>Burkholderiales</taxon>
        <taxon>Burkholderiaceae</taxon>
        <taxon>Burkholderia</taxon>
        <taxon>pseudomallei group</taxon>
    </lineage>
</organism>
<gene>
    <name evidence="1" type="ORF">BSIN_3071</name>
</gene>
<dbReference type="EMBL" id="FXAN01000046">
    <property type="protein sequence ID" value="SMF99883.1"/>
    <property type="molecule type" value="Genomic_DNA"/>
</dbReference>
<sequence>MDQLATLNGIGYARSVDFTGGRALLSNLLGSEPRAHQEIGAIVRIDGDNLFVNARAVASDHSLGAQASRLNEAGVRYAFDDGFTVTAGKRIDTLDTSQAFFPLGFFQKRPSTADIYDRYGDVEGTPLVEAKWVGERATLQLIAGQNRTLRRDVDNREVSGATQILRGATQWPGGSAALLFGRHAGRGGAGATLSFDVGASSTVYASSWIERGSTRPVPAFITHGTPFDAQHAYDAVDRRGDRQYMWRSALGMQSALPGNLSLIVEWSHDEARFDASQWRQLTAAIRANNARLAAAPGAALAGLGATANYVSVDGSLRDYFFARLGKKIGRVEYSVRGVYSPQDKGLLAIAQAVADIGKRTSVDIAVTHAFASAGSEYRAIGLSTEIDAALRVRF</sequence>
<evidence type="ECO:0000313" key="2">
    <source>
        <dbReference type="Proteomes" id="UP000198460"/>
    </source>
</evidence>
<evidence type="ECO:0000313" key="1">
    <source>
        <dbReference type="EMBL" id="SMF99883.1"/>
    </source>
</evidence>